<evidence type="ECO:0000256" key="2">
    <source>
        <dbReference type="ARBA" id="ARBA00001947"/>
    </source>
</evidence>
<reference evidence="13" key="1">
    <citation type="journal article" date="2019" name="Int. J. Syst. Evol. Microbiol.">
        <title>The Global Catalogue of Microorganisms (GCM) 10K type strain sequencing project: providing services to taxonomists for standard genome sequencing and annotation.</title>
        <authorList>
            <consortium name="The Broad Institute Genomics Platform"/>
            <consortium name="The Broad Institute Genome Sequencing Center for Infectious Disease"/>
            <person name="Wu L."/>
            <person name="Ma J."/>
        </authorList>
    </citation>
    <scope>NUCLEOTIDE SEQUENCE [LARGE SCALE GENOMIC DNA]</scope>
    <source>
        <strain evidence="13">CGMCC 1.16026</strain>
    </source>
</reference>
<dbReference type="EC" id="2.1.1.-" evidence="12"/>
<dbReference type="InterPro" id="IPR009057">
    <property type="entry name" value="Homeodomain-like_sf"/>
</dbReference>
<dbReference type="SUPFAM" id="SSF57884">
    <property type="entry name" value="Ada DNA repair protein, N-terminal domain (N-Ada 10)"/>
    <property type="match status" value="1"/>
</dbReference>
<dbReference type="InterPro" id="IPR004026">
    <property type="entry name" value="Ada_DNA_repair_Zn-bd"/>
</dbReference>
<evidence type="ECO:0000256" key="4">
    <source>
        <dbReference type="ARBA" id="ARBA00022679"/>
    </source>
</evidence>
<comment type="catalytic activity">
    <reaction evidence="10">
        <text>a 6-O-methyl-2'-deoxyguanosine in DNA + L-cysteinyl-[protein] = S-methyl-L-cysteinyl-[protein] + a 2'-deoxyguanosine in DNA</text>
        <dbReference type="Rhea" id="RHEA:24000"/>
        <dbReference type="Rhea" id="RHEA-COMP:10131"/>
        <dbReference type="Rhea" id="RHEA-COMP:10132"/>
        <dbReference type="Rhea" id="RHEA-COMP:11367"/>
        <dbReference type="Rhea" id="RHEA-COMP:11368"/>
        <dbReference type="ChEBI" id="CHEBI:29950"/>
        <dbReference type="ChEBI" id="CHEBI:82612"/>
        <dbReference type="ChEBI" id="CHEBI:85445"/>
        <dbReference type="ChEBI" id="CHEBI:85448"/>
        <dbReference type="EC" id="2.1.1.63"/>
    </reaction>
</comment>
<comment type="cofactor">
    <cofactor evidence="2">
        <name>Zn(2+)</name>
        <dbReference type="ChEBI" id="CHEBI:29105"/>
    </cofactor>
</comment>
<accession>A0ABW1ZC33</accession>
<feature type="domain" description="HTH araC/xylS-type" evidence="11">
    <location>
        <begin position="110"/>
        <end position="200"/>
    </location>
</feature>
<dbReference type="Gene3D" id="1.10.10.10">
    <property type="entry name" value="Winged helix-like DNA-binding domain superfamily/Winged helix DNA-binding domain"/>
    <property type="match status" value="1"/>
</dbReference>
<evidence type="ECO:0000256" key="7">
    <source>
        <dbReference type="ARBA" id="ARBA00023159"/>
    </source>
</evidence>
<dbReference type="GO" id="GO:0008168">
    <property type="term" value="F:methyltransferase activity"/>
    <property type="evidence" value="ECO:0007669"/>
    <property type="project" value="UniProtKB-KW"/>
</dbReference>
<keyword evidence="3 12" id="KW-0489">Methyltransferase</keyword>
<dbReference type="GO" id="GO:0032259">
    <property type="term" value="P:methylation"/>
    <property type="evidence" value="ECO:0007669"/>
    <property type="project" value="UniProtKB-KW"/>
</dbReference>
<evidence type="ECO:0000256" key="9">
    <source>
        <dbReference type="ARBA" id="ARBA00023204"/>
    </source>
</evidence>
<dbReference type="PROSITE" id="PS00374">
    <property type="entry name" value="MGMT"/>
    <property type="match status" value="1"/>
</dbReference>
<dbReference type="Gene3D" id="3.30.160.70">
    <property type="entry name" value="Methylated DNA-protein cysteine methyltransferase domain"/>
    <property type="match status" value="1"/>
</dbReference>
<evidence type="ECO:0000256" key="8">
    <source>
        <dbReference type="ARBA" id="ARBA00023163"/>
    </source>
</evidence>
<dbReference type="InterPro" id="IPR018060">
    <property type="entry name" value="HTH_AraC"/>
</dbReference>
<dbReference type="Pfam" id="PF02805">
    <property type="entry name" value="Ada_Zn_binding"/>
    <property type="match status" value="1"/>
</dbReference>
<dbReference type="PIRSF" id="PIRSF000409">
    <property type="entry name" value="Ada"/>
    <property type="match status" value="1"/>
</dbReference>
<keyword evidence="13" id="KW-1185">Reference proteome</keyword>
<dbReference type="EMBL" id="JBHSWI010000001">
    <property type="protein sequence ID" value="MFC6646408.1"/>
    <property type="molecule type" value="Genomic_DNA"/>
</dbReference>
<keyword evidence="7" id="KW-0010">Activator</keyword>
<dbReference type="PROSITE" id="PS01124">
    <property type="entry name" value="HTH_ARAC_FAMILY_2"/>
    <property type="match status" value="1"/>
</dbReference>
<keyword evidence="9" id="KW-0234">DNA repair</keyword>
<dbReference type="Pfam" id="PF01035">
    <property type="entry name" value="DNA_binding_1"/>
    <property type="match status" value="1"/>
</dbReference>
<keyword evidence="5" id="KW-0227">DNA damage</keyword>
<dbReference type="InterPro" id="IPR036388">
    <property type="entry name" value="WH-like_DNA-bd_sf"/>
</dbReference>
<proteinExistence type="predicted"/>
<dbReference type="InterPro" id="IPR036217">
    <property type="entry name" value="MethylDNA_cys_MeTrfase_DNAb"/>
</dbReference>
<keyword evidence="12" id="KW-0238">DNA-binding</keyword>
<dbReference type="InterPro" id="IPR035451">
    <property type="entry name" value="Ada-like_dom_sf"/>
</dbReference>
<dbReference type="InterPro" id="IPR016221">
    <property type="entry name" value="Bifunct_regulatory_prot_Ada"/>
</dbReference>
<evidence type="ECO:0000256" key="10">
    <source>
        <dbReference type="ARBA" id="ARBA00049348"/>
    </source>
</evidence>
<dbReference type="Proteomes" id="UP001596391">
    <property type="component" value="Unassembled WGS sequence"/>
</dbReference>
<evidence type="ECO:0000313" key="13">
    <source>
        <dbReference type="Proteomes" id="UP001596391"/>
    </source>
</evidence>
<dbReference type="SUPFAM" id="SSF46767">
    <property type="entry name" value="Methylated DNA-protein cysteine methyltransferase, C-terminal domain"/>
    <property type="match status" value="1"/>
</dbReference>
<evidence type="ECO:0000259" key="11">
    <source>
        <dbReference type="PROSITE" id="PS01124"/>
    </source>
</evidence>
<name>A0ABW1ZC33_9BACT</name>
<evidence type="ECO:0000256" key="3">
    <source>
        <dbReference type="ARBA" id="ARBA00022603"/>
    </source>
</evidence>
<dbReference type="SUPFAM" id="SSF53155">
    <property type="entry name" value="Methylated DNA-protein cysteine methyltransferase domain"/>
    <property type="match status" value="1"/>
</dbReference>
<dbReference type="SUPFAM" id="SSF46689">
    <property type="entry name" value="Homeodomain-like"/>
    <property type="match status" value="1"/>
</dbReference>
<keyword evidence="4 12" id="KW-0808">Transferase</keyword>
<keyword evidence="8" id="KW-0804">Transcription</keyword>
<evidence type="ECO:0000256" key="1">
    <source>
        <dbReference type="ARBA" id="ARBA00001286"/>
    </source>
</evidence>
<dbReference type="Pfam" id="PF12833">
    <property type="entry name" value="HTH_18"/>
    <property type="match status" value="1"/>
</dbReference>
<dbReference type="NCBIfam" id="TIGR00589">
    <property type="entry name" value="ogt"/>
    <property type="match status" value="1"/>
</dbReference>
<evidence type="ECO:0000256" key="6">
    <source>
        <dbReference type="ARBA" id="ARBA00023015"/>
    </source>
</evidence>
<dbReference type="PANTHER" id="PTHR10815">
    <property type="entry name" value="METHYLATED-DNA--PROTEIN-CYSTEINE METHYLTRANSFERASE"/>
    <property type="match status" value="1"/>
</dbReference>
<dbReference type="Gene3D" id="3.40.10.10">
    <property type="entry name" value="DNA Methylphosphotriester Repair Domain"/>
    <property type="match status" value="1"/>
</dbReference>
<evidence type="ECO:0000313" key="12">
    <source>
        <dbReference type="EMBL" id="MFC6646408.1"/>
    </source>
</evidence>
<dbReference type="InterPro" id="IPR014048">
    <property type="entry name" value="MethylDNA_cys_MeTrfase_DNA-bd"/>
</dbReference>
<evidence type="ECO:0000256" key="5">
    <source>
        <dbReference type="ARBA" id="ARBA00022763"/>
    </source>
</evidence>
<dbReference type="InterPro" id="IPR036631">
    <property type="entry name" value="MGMT_N_sf"/>
</dbReference>
<dbReference type="GO" id="GO:0003677">
    <property type="term" value="F:DNA binding"/>
    <property type="evidence" value="ECO:0007669"/>
    <property type="project" value="UniProtKB-KW"/>
</dbReference>
<dbReference type="SMART" id="SM00342">
    <property type="entry name" value="HTH_ARAC"/>
    <property type="match status" value="1"/>
</dbReference>
<dbReference type="RefSeq" id="WP_317890616.1">
    <property type="nucleotide sequence ID" value="NZ_JAGSYD010000001.1"/>
</dbReference>
<dbReference type="Gene3D" id="1.10.10.60">
    <property type="entry name" value="Homeodomain-like"/>
    <property type="match status" value="1"/>
</dbReference>
<protein>
    <submittedName>
        <fullName evidence="12">Bifunctional DNA-binding transcriptional regulator/O6-methylguanine-DNA methyltransferase Ada</fullName>
        <ecNumber evidence="12">2.1.1.-</ecNumber>
    </submittedName>
</protein>
<gene>
    <name evidence="12" type="primary">ada</name>
    <name evidence="12" type="ORF">ACFQBQ_12595</name>
</gene>
<dbReference type="CDD" id="cd06445">
    <property type="entry name" value="ATase"/>
    <property type="match status" value="1"/>
</dbReference>
<sequence>MDDTGMDTLMTTSRSKSTPAPAFAGLAWQQVLARDTQADGQFVYAVKSTGIYCKPSCPSRKPERRNVSFFSTPALAEEAGFRACLRCQPQLATPRTDPQAALVEQACALLSKPGSPDLERIAAEVGLSKFTMSRAFQRILGVTPGDYARNARRTRLRERVREPRTTITEAIYDAGFGSSSRVYESLDAILGMTPSAWKDGGKGETIRWAVGQSFALGEVLAAATDRGLCAVFFADSEGEAAAELRERFPQAVLRHDNEGMGEMLRSVLAYLEESDGALNLPVDLRATAFQQRVWKALLAIPRGETRTYAEIAESIGAPKSARAVGTACGANPLGVIIPCHRVVGATGALTGYRWGKERKRTLLEQESR</sequence>
<keyword evidence="6" id="KW-0805">Transcription regulation</keyword>
<organism evidence="12 13">
    <name type="scientific">Granulicella cerasi</name>
    <dbReference type="NCBI Taxonomy" id="741063"/>
    <lineage>
        <taxon>Bacteria</taxon>
        <taxon>Pseudomonadati</taxon>
        <taxon>Acidobacteriota</taxon>
        <taxon>Terriglobia</taxon>
        <taxon>Terriglobales</taxon>
        <taxon>Acidobacteriaceae</taxon>
        <taxon>Granulicella</taxon>
    </lineage>
</organism>
<dbReference type="InterPro" id="IPR001497">
    <property type="entry name" value="MethylDNA_cys_MeTrfase_AS"/>
</dbReference>
<dbReference type="PANTHER" id="PTHR10815:SF5">
    <property type="entry name" value="METHYLATED-DNA--PROTEIN-CYSTEINE METHYLTRANSFERASE"/>
    <property type="match status" value="1"/>
</dbReference>
<dbReference type="NCBIfam" id="NF011964">
    <property type="entry name" value="PRK15435.1"/>
    <property type="match status" value="1"/>
</dbReference>
<comment type="catalytic activity">
    <reaction evidence="1">
        <text>a 4-O-methyl-thymidine in DNA + L-cysteinyl-[protein] = a thymidine in DNA + S-methyl-L-cysteinyl-[protein]</text>
        <dbReference type="Rhea" id="RHEA:53428"/>
        <dbReference type="Rhea" id="RHEA-COMP:10131"/>
        <dbReference type="Rhea" id="RHEA-COMP:10132"/>
        <dbReference type="Rhea" id="RHEA-COMP:13555"/>
        <dbReference type="Rhea" id="RHEA-COMP:13556"/>
        <dbReference type="ChEBI" id="CHEBI:29950"/>
        <dbReference type="ChEBI" id="CHEBI:82612"/>
        <dbReference type="ChEBI" id="CHEBI:137386"/>
        <dbReference type="ChEBI" id="CHEBI:137387"/>
        <dbReference type="EC" id="2.1.1.63"/>
    </reaction>
</comment>
<comment type="caution">
    <text evidence="12">The sequence shown here is derived from an EMBL/GenBank/DDBJ whole genome shotgun (WGS) entry which is preliminary data.</text>
</comment>